<evidence type="ECO:0000256" key="7">
    <source>
        <dbReference type="ARBA" id="ARBA00022984"/>
    </source>
</evidence>
<comment type="catalytic activity">
    <reaction evidence="11 12">
        <text>phosphoenolpyruvate + UDP-N-acetyl-alpha-D-glucosamine = UDP-N-acetyl-3-O-(1-carboxyvinyl)-alpha-D-glucosamine + phosphate</text>
        <dbReference type="Rhea" id="RHEA:18681"/>
        <dbReference type="ChEBI" id="CHEBI:43474"/>
        <dbReference type="ChEBI" id="CHEBI:57705"/>
        <dbReference type="ChEBI" id="CHEBI:58702"/>
        <dbReference type="ChEBI" id="CHEBI:68483"/>
        <dbReference type="EC" id="2.5.1.7"/>
    </reaction>
</comment>
<keyword evidence="4 12" id="KW-0132">Cell division</keyword>
<proteinExistence type="inferred from homology"/>
<comment type="function">
    <text evidence="12">Cell wall formation. Adds enolpyruvyl to UDP-N-acetylglucosamine.</text>
</comment>
<comment type="pathway">
    <text evidence="2 12">Cell wall biogenesis; peptidoglycan biosynthesis.</text>
</comment>
<gene>
    <name evidence="12 14" type="primary">murA</name>
    <name evidence="14" type="ORF">H8717_01330</name>
</gene>
<feature type="modified residue" description="2-(S-cysteinyl)pyruvic acid O-phosphothioketal" evidence="12">
    <location>
        <position position="115"/>
    </location>
</feature>
<feature type="domain" description="Enolpyruvate transferase" evidence="13">
    <location>
        <begin position="7"/>
        <end position="403"/>
    </location>
</feature>
<dbReference type="Pfam" id="PF00275">
    <property type="entry name" value="EPSP_synthase"/>
    <property type="match status" value="1"/>
</dbReference>
<evidence type="ECO:0000256" key="6">
    <source>
        <dbReference type="ARBA" id="ARBA00022960"/>
    </source>
</evidence>
<dbReference type="Proteomes" id="UP000658131">
    <property type="component" value="Unassembled WGS sequence"/>
</dbReference>
<keyword evidence="8 12" id="KW-0131">Cell cycle</keyword>
<evidence type="ECO:0000313" key="14">
    <source>
        <dbReference type="EMBL" id="MBC8575055.1"/>
    </source>
</evidence>
<evidence type="ECO:0000259" key="13">
    <source>
        <dbReference type="Pfam" id="PF00275"/>
    </source>
</evidence>
<evidence type="ECO:0000256" key="4">
    <source>
        <dbReference type="ARBA" id="ARBA00022618"/>
    </source>
</evidence>
<feature type="binding site" evidence="12">
    <location>
        <begin position="22"/>
        <end position="23"/>
    </location>
    <ligand>
        <name>phosphoenolpyruvate</name>
        <dbReference type="ChEBI" id="CHEBI:58702"/>
    </ligand>
</feature>
<dbReference type="RefSeq" id="WP_262398744.1">
    <property type="nucleotide sequence ID" value="NZ_JACRTB010000002.1"/>
</dbReference>
<dbReference type="PANTHER" id="PTHR43783">
    <property type="entry name" value="UDP-N-ACETYLGLUCOSAMINE 1-CARBOXYVINYLTRANSFERASE"/>
    <property type="match status" value="1"/>
</dbReference>
<evidence type="ECO:0000256" key="3">
    <source>
        <dbReference type="ARBA" id="ARBA00022490"/>
    </source>
</evidence>
<dbReference type="InterPro" id="IPR005750">
    <property type="entry name" value="UDP_GlcNAc_COvinyl_MurA"/>
</dbReference>
<evidence type="ECO:0000256" key="2">
    <source>
        <dbReference type="ARBA" id="ARBA00004752"/>
    </source>
</evidence>
<keyword evidence="6 12" id="KW-0133">Cell shape</keyword>
<dbReference type="CDD" id="cd01555">
    <property type="entry name" value="UdpNAET"/>
    <property type="match status" value="1"/>
</dbReference>
<accession>A0ABR7NFB0</accession>
<sequence>MQRLLIDGGRRLEGEVPIHGAKNAVLPILAATLLGGRSTLYNCPALSDVDAAGKILAMLGCVLERQDDRITVDARDITYLDLPEQLMREMRSSILFLGAILARCGRACLSFPGGCELGARPIDLHIEGLRRLGASIVEEHGCLRCRIDGRFRGAEITLPFPSVGATENILLAAVTAEGRTTLHNAAREPEICDLADFLNACGGAVTIEGDRITVEGVEALHDGVHRVIPDRIEAATYLCAGAATGGELLLTGVCPRHLSAVLPMLEKAGCRIEAGENSIRLRAPARLAAVDSVKTMPYPGFPTDAQAPLMAALCTARGTSMFVENIFEARYKHVGELLRMGARIEVEGRVALVRGVEALSGANLCCTDLRGGAAMVIAALAAEGRSTLTGLRHIDRGYQDLEQGLCRVGAKISRER</sequence>
<dbReference type="InterPro" id="IPR013792">
    <property type="entry name" value="RNA3'P_cycl/enolpyr_Trfase_a/b"/>
</dbReference>
<dbReference type="InterPro" id="IPR050068">
    <property type="entry name" value="MurA_subfamily"/>
</dbReference>
<reference evidence="14 15" key="1">
    <citation type="submission" date="2020-08" db="EMBL/GenBank/DDBJ databases">
        <title>Genome public.</title>
        <authorList>
            <person name="Liu C."/>
            <person name="Sun Q."/>
        </authorList>
    </citation>
    <scope>NUCLEOTIDE SEQUENCE [LARGE SCALE GENOMIC DNA]</scope>
    <source>
        <strain evidence="14 15">BX1</strain>
    </source>
</reference>
<dbReference type="NCBIfam" id="NF006873">
    <property type="entry name" value="PRK09369.1"/>
    <property type="match status" value="1"/>
</dbReference>
<evidence type="ECO:0000256" key="9">
    <source>
        <dbReference type="ARBA" id="ARBA00023316"/>
    </source>
</evidence>
<feature type="binding site" evidence="12">
    <location>
        <begin position="120"/>
        <end position="124"/>
    </location>
    <ligand>
        <name>UDP-N-acetyl-alpha-D-glucosamine</name>
        <dbReference type="ChEBI" id="CHEBI:57705"/>
    </ligand>
</feature>
<evidence type="ECO:0000256" key="5">
    <source>
        <dbReference type="ARBA" id="ARBA00022679"/>
    </source>
</evidence>
<dbReference type="GO" id="GO:0008760">
    <property type="term" value="F:UDP-N-acetylglucosamine 1-carboxyvinyltransferase activity"/>
    <property type="evidence" value="ECO:0007669"/>
    <property type="project" value="UniProtKB-EC"/>
</dbReference>
<dbReference type="PANTHER" id="PTHR43783:SF1">
    <property type="entry name" value="UDP-N-ACETYLGLUCOSAMINE 1-CARBOXYVINYLTRANSFERASE"/>
    <property type="match status" value="1"/>
</dbReference>
<dbReference type="EMBL" id="JACRTB010000002">
    <property type="protein sequence ID" value="MBC8575055.1"/>
    <property type="molecule type" value="Genomic_DNA"/>
</dbReference>
<feature type="binding site" evidence="12">
    <location>
        <position position="304"/>
    </location>
    <ligand>
        <name>UDP-N-acetyl-alpha-D-glucosamine</name>
        <dbReference type="ChEBI" id="CHEBI:57705"/>
    </ligand>
</feature>
<dbReference type="NCBIfam" id="TIGR01072">
    <property type="entry name" value="murA"/>
    <property type="match status" value="1"/>
</dbReference>
<feature type="active site" description="Proton donor" evidence="12">
    <location>
        <position position="115"/>
    </location>
</feature>
<feature type="binding site" evidence="12">
    <location>
        <position position="326"/>
    </location>
    <ligand>
        <name>UDP-N-acetyl-alpha-D-glucosamine</name>
        <dbReference type="ChEBI" id="CHEBI:57705"/>
    </ligand>
</feature>
<dbReference type="InterPro" id="IPR036968">
    <property type="entry name" value="Enolpyruvate_Tfrase_sf"/>
</dbReference>
<dbReference type="EC" id="2.5.1.7" evidence="12"/>
<keyword evidence="7 12" id="KW-0573">Peptidoglycan synthesis</keyword>
<dbReference type="Gene3D" id="3.65.10.10">
    <property type="entry name" value="Enolpyruvate transferase domain"/>
    <property type="match status" value="2"/>
</dbReference>
<keyword evidence="15" id="KW-1185">Reference proteome</keyword>
<evidence type="ECO:0000256" key="10">
    <source>
        <dbReference type="ARBA" id="ARBA00038367"/>
    </source>
</evidence>
<organism evidence="14 15">
    <name type="scientific">Yanshouia hominis</name>
    <dbReference type="NCBI Taxonomy" id="2763673"/>
    <lineage>
        <taxon>Bacteria</taxon>
        <taxon>Bacillati</taxon>
        <taxon>Bacillota</taxon>
        <taxon>Clostridia</taxon>
        <taxon>Eubacteriales</taxon>
        <taxon>Oscillospiraceae</taxon>
        <taxon>Yanshouia</taxon>
    </lineage>
</organism>
<keyword evidence="9 12" id="KW-0961">Cell wall biogenesis/degradation</keyword>
<evidence type="ECO:0000313" key="15">
    <source>
        <dbReference type="Proteomes" id="UP000658131"/>
    </source>
</evidence>
<evidence type="ECO:0000256" key="8">
    <source>
        <dbReference type="ARBA" id="ARBA00023306"/>
    </source>
</evidence>
<keyword evidence="5 12" id="KW-0808">Transferase</keyword>
<dbReference type="HAMAP" id="MF_00111">
    <property type="entry name" value="MurA"/>
    <property type="match status" value="1"/>
</dbReference>
<keyword evidence="12" id="KW-0670">Pyruvate</keyword>
<protein>
    <recommendedName>
        <fullName evidence="12">UDP-N-acetylglucosamine 1-carboxyvinyltransferase</fullName>
        <ecNumber evidence="12">2.5.1.7</ecNumber>
    </recommendedName>
    <alternativeName>
        <fullName evidence="12">Enoylpyruvate transferase</fullName>
    </alternativeName>
    <alternativeName>
        <fullName evidence="12">UDP-N-acetylglucosamine enolpyruvyl transferase</fullName>
        <shortName evidence="12">EPT</shortName>
    </alternativeName>
</protein>
<comment type="caution">
    <text evidence="14">The sequence shown here is derived from an EMBL/GenBank/DDBJ whole genome shotgun (WGS) entry which is preliminary data.</text>
</comment>
<dbReference type="SUPFAM" id="SSF55205">
    <property type="entry name" value="EPT/RTPC-like"/>
    <property type="match status" value="1"/>
</dbReference>
<comment type="similarity">
    <text evidence="10 12">Belongs to the EPSP synthase family. MurA subfamily.</text>
</comment>
<feature type="binding site" evidence="12">
    <location>
        <position position="91"/>
    </location>
    <ligand>
        <name>UDP-N-acetyl-alpha-D-glucosamine</name>
        <dbReference type="ChEBI" id="CHEBI:57705"/>
    </ligand>
</feature>
<dbReference type="InterPro" id="IPR001986">
    <property type="entry name" value="Enolpyruvate_Tfrase_dom"/>
</dbReference>
<comment type="subcellular location">
    <subcellularLocation>
        <location evidence="1 12">Cytoplasm</location>
    </subcellularLocation>
</comment>
<name>A0ABR7NFB0_9FIRM</name>
<evidence type="ECO:0000256" key="1">
    <source>
        <dbReference type="ARBA" id="ARBA00004496"/>
    </source>
</evidence>
<evidence type="ECO:0000256" key="12">
    <source>
        <dbReference type="HAMAP-Rule" id="MF_00111"/>
    </source>
</evidence>
<evidence type="ECO:0000256" key="11">
    <source>
        <dbReference type="ARBA" id="ARBA00047527"/>
    </source>
</evidence>
<keyword evidence="3 12" id="KW-0963">Cytoplasm</keyword>
<comment type="caution">
    <text evidence="12">Lacks conserved residue(s) required for the propagation of feature annotation.</text>
</comment>